<feature type="transmembrane region" description="Helical" evidence="6">
    <location>
        <begin position="48"/>
        <end position="69"/>
    </location>
</feature>
<comment type="subcellular location">
    <subcellularLocation>
        <location evidence="1 6">Membrane</location>
        <topology evidence="1 6">Multi-pass membrane protein</topology>
    </subcellularLocation>
</comment>
<feature type="compositionally biased region" description="Basic and acidic residues" evidence="7">
    <location>
        <begin position="468"/>
        <end position="481"/>
    </location>
</feature>
<name>A0A1I8F6A8_9PLAT</name>
<reference evidence="10" key="1">
    <citation type="submission" date="2016-11" db="UniProtKB">
        <authorList>
            <consortium name="WormBaseParasite"/>
        </authorList>
    </citation>
    <scope>IDENTIFICATION</scope>
</reference>
<dbReference type="GO" id="GO:0005886">
    <property type="term" value="C:plasma membrane"/>
    <property type="evidence" value="ECO:0007669"/>
    <property type="project" value="TreeGrafter"/>
</dbReference>
<evidence type="ECO:0000313" key="10">
    <source>
        <dbReference type="WBParaSite" id="maker-unitig_22255-snap-gene-0.4-mRNA-1"/>
    </source>
</evidence>
<dbReference type="Pfam" id="PF04547">
    <property type="entry name" value="Anoctamin"/>
    <property type="match status" value="1"/>
</dbReference>
<dbReference type="Proteomes" id="UP000095280">
    <property type="component" value="Unplaced"/>
</dbReference>
<evidence type="ECO:0000259" key="8">
    <source>
        <dbReference type="Pfam" id="PF04547"/>
    </source>
</evidence>
<keyword evidence="3 6" id="KW-0812">Transmembrane</keyword>
<dbReference type="InterPro" id="IPR012677">
    <property type="entry name" value="Nucleotide-bd_a/b_plait_sf"/>
</dbReference>
<evidence type="ECO:0000256" key="3">
    <source>
        <dbReference type="ARBA" id="ARBA00022692"/>
    </source>
</evidence>
<dbReference type="SUPFAM" id="SSF54928">
    <property type="entry name" value="RNA-binding domain, RBD"/>
    <property type="match status" value="1"/>
</dbReference>
<evidence type="ECO:0000256" key="7">
    <source>
        <dbReference type="SAM" id="MobiDB-lite"/>
    </source>
</evidence>
<keyword evidence="5 6" id="KW-0472">Membrane</keyword>
<evidence type="ECO:0000256" key="2">
    <source>
        <dbReference type="ARBA" id="ARBA00009671"/>
    </source>
</evidence>
<dbReference type="GO" id="GO:0005254">
    <property type="term" value="F:chloride channel activity"/>
    <property type="evidence" value="ECO:0007669"/>
    <property type="project" value="TreeGrafter"/>
</dbReference>
<feature type="domain" description="Anoctamin transmembrane" evidence="8">
    <location>
        <begin position="1"/>
        <end position="180"/>
    </location>
</feature>
<dbReference type="WBParaSite" id="maker-unitig_22255-snap-gene-0.4-mRNA-1">
    <property type="protein sequence ID" value="maker-unitig_22255-snap-gene-0.4-mRNA-1"/>
    <property type="gene ID" value="maker-unitig_22255-snap-gene-0.4"/>
</dbReference>
<evidence type="ECO:0000313" key="9">
    <source>
        <dbReference type="Proteomes" id="UP000095280"/>
    </source>
</evidence>
<dbReference type="AlphaFoldDB" id="A0A1I8F6A8"/>
<feature type="transmembrane region" description="Helical" evidence="6">
    <location>
        <begin position="6"/>
        <end position="28"/>
    </location>
</feature>
<keyword evidence="4 6" id="KW-1133">Transmembrane helix</keyword>
<feature type="compositionally biased region" description="Basic residues" evidence="7">
    <location>
        <begin position="505"/>
        <end position="515"/>
    </location>
</feature>
<dbReference type="InterPro" id="IPR035979">
    <property type="entry name" value="RBD_domain_sf"/>
</dbReference>
<evidence type="ECO:0000256" key="1">
    <source>
        <dbReference type="ARBA" id="ARBA00004141"/>
    </source>
</evidence>
<dbReference type="PANTHER" id="PTHR12308">
    <property type="entry name" value="ANOCTAMIN"/>
    <property type="match status" value="1"/>
</dbReference>
<protein>
    <recommendedName>
        <fullName evidence="6">Anoctamin</fullName>
    </recommendedName>
</protein>
<accession>A0A1I8F6A8</accession>
<evidence type="ECO:0000256" key="5">
    <source>
        <dbReference type="ARBA" id="ARBA00023136"/>
    </source>
</evidence>
<evidence type="ECO:0000256" key="6">
    <source>
        <dbReference type="RuleBase" id="RU280814"/>
    </source>
</evidence>
<feature type="region of interest" description="Disordered" evidence="7">
    <location>
        <begin position="459"/>
        <end position="521"/>
    </location>
</feature>
<dbReference type="GO" id="GO:0003676">
    <property type="term" value="F:nucleic acid binding"/>
    <property type="evidence" value="ECO:0007669"/>
    <property type="project" value="InterPro"/>
</dbReference>
<comment type="caution">
    <text evidence="6">Lacks conserved residue(s) required for the propagation of feature annotation.</text>
</comment>
<dbReference type="Gene3D" id="3.30.70.330">
    <property type="match status" value="1"/>
</dbReference>
<keyword evidence="9" id="KW-1185">Reference proteome</keyword>
<dbReference type="InterPro" id="IPR007632">
    <property type="entry name" value="Anoctamin"/>
</dbReference>
<dbReference type="PANTHER" id="PTHR12308:SF84">
    <property type="entry name" value="ANOCTAMIN"/>
    <property type="match status" value="1"/>
</dbReference>
<sequence>FGFVVLFVAAMPLAPLFAMLNNVIEIRLDAWKMVALMRRPVARRARDIGAWFGILTSISALSVIPKLVYQFTDGRGSLDGYMSWRLSLFNVSDFETQSVPRIADSAAEVNVTQCRYRTSVIRLTALTGTSTAPRLHWHVLAARMAFVLVFEGTFVLVLKALIDLAVPDKPGVVKEEMKRERELLRKALSAPVWPKDSILSKEIRWFEIKRQVFRYTFCKTNHAIAGHNRADSPFVEFDTVPQAQAWMESQHNLQLGDVLLSLQYSMPRSESRRLDDARSDWMWPEVATVTISASARPATSAAASRAESCASLASDGSETRLVWHALQHAPFAEQMVSAKPKNACILRDPLTRSSKCCALIEFDSVTDSMQLVQMTREMDIVELDGKAINIDYANSRRRRLRRCALQPPSAAAGSRSRAVLNQPCQAAGHQQYFFDPSRSGYLYWDSEAGCYRDANELQKQLQEQQQDGNKKDASISKESEAHPAVASEPFGKASSIQKDMERWRARMVNKQKNKSKQQAMPALWSQQILQQQQQGRERERPILLLLC</sequence>
<evidence type="ECO:0000256" key="4">
    <source>
        <dbReference type="ARBA" id="ARBA00022989"/>
    </source>
</evidence>
<proteinExistence type="inferred from homology"/>
<organism evidence="9 10">
    <name type="scientific">Macrostomum lignano</name>
    <dbReference type="NCBI Taxonomy" id="282301"/>
    <lineage>
        <taxon>Eukaryota</taxon>
        <taxon>Metazoa</taxon>
        <taxon>Spiralia</taxon>
        <taxon>Lophotrochozoa</taxon>
        <taxon>Platyhelminthes</taxon>
        <taxon>Rhabditophora</taxon>
        <taxon>Macrostomorpha</taxon>
        <taxon>Macrostomida</taxon>
        <taxon>Macrostomidae</taxon>
        <taxon>Macrostomum</taxon>
    </lineage>
</organism>
<dbReference type="InterPro" id="IPR049452">
    <property type="entry name" value="Anoctamin_TM"/>
</dbReference>
<comment type="similarity">
    <text evidence="2 6">Belongs to the anoctamin family.</text>
</comment>